<keyword evidence="3" id="KW-1185">Reference proteome</keyword>
<dbReference type="PROSITE" id="PS51318">
    <property type="entry name" value="TAT"/>
    <property type="match status" value="1"/>
</dbReference>
<name>A0ABY8GJ04_EDWIC</name>
<evidence type="ECO:0000313" key="3">
    <source>
        <dbReference type="Proteomes" id="UP001222680"/>
    </source>
</evidence>
<evidence type="ECO:0000256" key="1">
    <source>
        <dbReference type="ARBA" id="ARBA00022729"/>
    </source>
</evidence>
<gene>
    <name evidence="2" type="ORF">MAY91_04135</name>
</gene>
<dbReference type="EMBL" id="CP092014">
    <property type="protein sequence ID" value="WFN97278.1"/>
    <property type="molecule type" value="Genomic_DNA"/>
</dbReference>
<proteinExistence type="predicted"/>
<dbReference type="NCBIfam" id="TIGR01409">
    <property type="entry name" value="TAT_signal_seq"/>
    <property type="match status" value="1"/>
</dbReference>
<evidence type="ECO:0000313" key="2">
    <source>
        <dbReference type="EMBL" id="WFN97278.1"/>
    </source>
</evidence>
<dbReference type="Proteomes" id="UP001222680">
    <property type="component" value="Chromosome"/>
</dbReference>
<dbReference type="InterPro" id="IPR006311">
    <property type="entry name" value="TAT_signal"/>
</dbReference>
<organism evidence="2 3">
    <name type="scientific">Edwardsiella ictaluri</name>
    <dbReference type="NCBI Taxonomy" id="67780"/>
    <lineage>
        <taxon>Bacteria</taxon>
        <taxon>Pseudomonadati</taxon>
        <taxon>Pseudomonadota</taxon>
        <taxon>Gammaproteobacteria</taxon>
        <taxon>Enterobacterales</taxon>
        <taxon>Hafniaceae</taxon>
        <taxon>Edwardsiella</taxon>
    </lineage>
</organism>
<protein>
    <submittedName>
        <fullName evidence="2">Twin-arginine translocation signal domain-containing protein</fullName>
    </submittedName>
</protein>
<keyword evidence="1" id="KW-0732">Signal</keyword>
<sequence>MSLSRREFLQRTAGGMAGVALGAPALATGDATAGTGTGAKPPPRNIVIITADQLARRGVGAMAIPTSTPRPSTA</sequence>
<dbReference type="InterPro" id="IPR019546">
    <property type="entry name" value="TAT_signal_bac_arc"/>
</dbReference>
<reference evidence="2 3" key="1">
    <citation type="submission" date="2022-02" db="EMBL/GenBank/DDBJ databases">
        <title>Phenotypic, genotypic and serological characterization of Edwardsiella ictaluri from catfish and ornamental fish species.</title>
        <authorList>
            <person name="Rose D."/>
            <person name="Tekedar H.C."/>
            <person name="Waldbieser G.C."/>
            <person name="Aarattuthodi S."/>
            <person name="Griffin M.J."/>
        </authorList>
    </citation>
    <scope>NUCLEOTIDE SEQUENCE [LARGE SCALE GENOMIC DNA]</scope>
    <source>
        <strain evidence="2 3">13 TAL-140 K3</strain>
    </source>
</reference>
<accession>A0ABY8GJ04</accession>